<protein>
    <submittedName>
        <fullName evidence="1">GMP synthase-glutamine amidotransferase domain-like protein</fullName>
    </submittedName>
</protein>
<keyword evidence="1" id="KW-0315">Glutamine amidotransferase</keyword>
<proteinExistence type="predicted"/>
<dbReference type="RefSeq" id="WP_013214724.1">
    <property type="nucleotide sequence ID" value="NC_014313.1"/>
</dbReference>
<dbReference type="GO" id="GO:0016740">
    <property type="term" value="F:transferase activity"/>
    <property type="evidence" value="ECO:0007669"/>
    <property type="project" value="UniProtKB-KW"/>
</dbReference>
<accession>D8JT22</accession>
<dbReference type="EMBL" id="CP002083">
    <property type="protein sequence ID" value="ADJ22507.1"/>
    <property type="molecule type" value="Genomic_DNA"/>
</dbReference>
<dbReference type="HOGENOM" id="CLU_1124133_0_0_5"/>
<sequence>MKHVSVIQHTQSEWLGHIEDHLEARGVRFSYIRPFVNGGKFPSPTVLGDGLILVGGGRWGALTAGHILPTLEEEVRLVRACLMLDKPVLAMGVGSQILSLAGDGQVEATPLVFRAGTATRVCEDALEGFMPATFPNIVFMRDRALPPNYAKTLAVDEDGAVAAFQIGRNAFGFSGHPGLRRAMMEDLVMELEDVPDGVADNLETLGAWNARIEDALVPIMTGLVRYTGWMT</sequence>
<dbReference type="eggNOG" id="COG0518">
    <property type="taxonomic scope" value="Bacteria"/>
</dbReference>
<name>D8JT22_HYPDA</name>
<dbReference type="OrthoDB" id="9794816at2"/>
<dbReference type="STRING" id="582899.Hden_0687"/>
<dbReference type="AlphaFoldDB" id="D8JT22"/>
<keyword evidence="2" id="KW-1185">Reference proteome</keyword>
<evidence type="ECO:0000313" key="2">
    <source>
        <dbReference type="Proteomes" id="UP000002033"/>
    </source>
</evidence>
<evidence type="ECO:0000313" key="1">
    <source>
        <dbReference type="EMBL" id="ADJ22507.1"/>
    </source>
</evidence>
<keyword evidence="1" id="KW-0808">Transferase</keyword>
<organism evidence="1 2">
    <name type="scientific">Hyphomicrobium denitrificans (strain ATCC 51888 / DSM 1869 / NCIMB 11706 / TK 0415)</name>
    <dbReference type="NCBI Taxonomy" id="582899"/>
    <lineage>
        <taxon>Bacteria</taxon>
        <taxon>Pseudomonadati</taxon>
        <taxon>Pseudomonadota</taxon>
        <taxon>Alphaproteobacteria</taxon>
        <taxon>Hyphomicrobiales</taxon>
        <taxon>Hyphomicrobiaceae</taxon>
        <taxon>Hyphomicrobium</taxon>
    </lineage>
</organism>
<reference evidence="2" key="1">
    <citation type="journal article" date="2011" name="J. Bacteriol.">
        <title>Genome sequences of eight morphologically diverse alphaproteobacteria.</title>
        <authorList>
            <consortium name="US DOE Joint Genome Institute"/>
            <person name="Brown P.J."/>
            <person name="Kysela D.T."/>
            <person name="Buechlein A."/>
            <person name="Hemmerich C."/>
            <person name="Brun Y.V."/>
        </authorList>
    </citation>
    <scope>NUCLEOTIDE SEQUENCE [LARGE SCALE GENOMIC DNA]</scope>
    <source>
        <strain evidence="2">ATCC 51888 / DSM 1869 / NCIB 11706 / TK 0415</strain>
    </source>
</reference>
<dbReference type="Gene3D" id="3.40.50.880">
    <property type="match status" value="1"/>
</dbReference>
<dbReference type="Proteomes" id="UP000002033">
    <property type="component" value="Chromosome"/>
</dbReference>
<dbReference type="SUPFAM" id="SSF52317">
    <property type="entry name" value="Class I glutamine amidotransferase-like"/>
    <property type="match status" value="1"/>
</dbReference>
<gene>
    <name evidence="1" type="ordered locus">Hden_0687</name>
</gene>
<dbReference type="InterPro" id="IPR029062">
    <property type="entry name" value="Class_I_gatase-like"/>
</dbReference>
<dbReference type="KEGG" id="hdn:Hden_0687"/>